<dbReference type="GO" id="GO:0046983">
    <property type="term" value="F:protein dimerization activity"/>
    <property type="evidence" value="ECO:0007669"/>
    <property type="project" value="InterPro"/>
</dbReference>
<dbReference type="InterPro" id="IPR036638">
    <property type="entry name" value="HLH_DNA-bd_sf"/>
</dbReference>
<keyword evidence="9" id="KW-1185">Reference proteome</keyword>
<feature type="compositionally biased region" description="Low complexity" evidence="7">
    <location>
        <begin position="13"/>
        <end position="25"/>
    </location>
</feature>
<evidence type="ECO:0000256" key="6">
    <source>
        <dbReference type="ARBA" id="ARBA00025083"/>
    </source>
</evidence>
<evidence type="ECO:0000256" key="7">
    <source>
        <dbReference type="SAM" id="MobiDB-lite"/>
    </source>
</evidence>
<evidence type="ECO:0000256" key="5">
    <source>
        <dbReference type="ARBA" id="ARBA00023242"/>
    </source>
</evidence>
<evidence type="ECO:0000313" key="9">
    <source>
        <dbReference type="Proteomes" id="UP000094336"/>
    </source>
</evidence>
<dbReference type="OrthoDB" id="4068648at2759"/>
<dbReference type="InterPro" id="IPR028160">
    <property type="entry name" value="Slx9-like"/>
</dbReference>
<organism evidence="8 9">
    <name type="scientific">Babjeviella inositovora NRRL Y-12698</name>
    <dbReference type="NCBI Taxonomy" id="984486"/>
    <lineage>
        <taxon>Eukaryota</taxon>
        <taxon>Fungi</taxon>
        <taxon>Dikarya</taxon>
        <taxon>Ascomycota</taxon>
        <taxon>Saccharomycotina</taxon>
        <taxon>Pichiomycetes</taxon>
        <taxon>Serinales incertae sedis</taxon>
        <taxon>Babjeviella</taxon>
    </lineage>
</organism>
<comment type="function">
    <text evidence="6">Involved in ribosome biogenesis. Required for normal pre-rRNA processing in internal transcribed spacer 1 (ITS1). May be involved in the movements of the replication forks.</text>
</comment>
<comment type="similarity">
    <text evidence="2">Belongs to the SLX9 family.</text>
</comment>
<gene>
    <name evidence="8" type="ORF">BABINDRAFT_41682</name>
</gene>
<evidence type="ECO:0000256" key="2">
    <source>
        <dbReference type="ARBA" id="ARBA00011022"/>
    </source>
</evidence>
<protein>
    <recommendedName>
        <fullName evidence="4">Ribosome biogenesis protein SLX9</fullName>
    </recommendedName>
</protein>
<sequence length="178" mass="19843">MAVKKKTNSLRGKAATRAVSSAAKAQNAEATGITELKDLNPFLHQLKQTKRDKMLTKATEFIGKLKSGNTSGQISKSSLRRQKRKVKEQLKPKMEDLLTSLPLNLLETAETTRIVAAPTAQFVNKLVKNKPSIMKKKGSLKIIQEETIKFHSVLSDKSFRANPMDAMRQSLLAQQQQK</sequence>
<dbReference type="GO" id="GO:0000462">
    <property type="term" value="P:maturation of SSU-rRNA from tricistronic rRNA transcript (SSU-rRNA, 5.8S rRNA, LSU-rRNA)"/>
    <property type="evidence" value="ECO:0007669"/>
    <property type="project" value="InterPro"/>
</dbReference>
<dbReference type="STRING" id="984486.A0A1E3QI88"/>
<evidence type="ECO:0000256" key="1">
    <source>
        <dbReference type="ARBA" id="ARBA00004604"/>
    </source>
</evidence>
<comment type="subunit">
    <text evidence="3">Interacts with the 35S, 23S and 20S pre-rRNAs and with the U3 snoRNA.</text>
</comment>
<dbReference type="RefSeq" id="XP_018982646.1">
    <property type="nucleotide sequence ID" value="XM_019132038.1"/>
</dbReference>
<dbReference type="Proteomes" id="UP000094336">
    <property type="component" value="Unassembled WGS sequence"/>
</dbReference>
<feature type="region of interest" description="Disordered" evidence="7">
    <location>
        <begin position="1"/>
        <end position="30"/>
    </location>
</feature>
<evidence type="ECO:0000256" key="3">
    <source>
        <dbReference type="ARBA" id="ARBA00011523"/>
    </source>
</evidence>
<dbReference type="Pfam" id="PF15341">
    <property type="entry name" value="SLX9"/>
    <property type="match status" value="1"/>
</dbReference>
<comment type="subcellular location">
    <subcellularLocation>
        <location evidence="1">Nucleus</location>
        <location evidence="1">Nucleolus</location>
    </subcellularLocation>
</comment>
<dbReference type="GeneID" id="30149891"/>
<proteinExistence type="inferred from homology"/>
<keyword evidence="5" id="KW-0539">Nucleus</keyword>
<accession>A0A1E3QI88</accession>
<dbReference type="Gene3D" id="4.10.280.10">
    <property type="entry name" value="Helix-loop-helix DNA-binding domain"/>
    <property type="match status" value="1"/>
</dbReference>
<dbReference type="AlphaFoldDB" id="A0A1E3QI88"/>
<dbReference type="EMBL" id="KV454441">
    <property type="protein sequence ID" value="ODQ77318.1"/>
    <property type="molecule type" value="Genomic_DNA"/>
</dbReference>
<reference evidence="9" key="1">
    <citation type="submission" date="2016-05" db="EMBL/GenBank/DDBJ databases">
        <title>Comparative genomics of biotechnologically important yeasts.</title>
        <authorList>
            <consortium name="DOE Joint Genome Institute"/>
            <person name="Riley R."/>
            <person name="Haridas S."/>
            <person name="Wolfe K.H."/>
            <person name="Lopes M.R."/>
            <person name="Hittinger C.T."/>
            <person name="Goker M."/>
            <person name="Salamov A."/>
            <person name="Wisecaver J."/>
            <person name="Long T.M."/>
            <person name="Aerts A.L."/>
            <person name="Barry K."/>
            <person name="Choi C."/>
            <person name="Clum A."/>
            <person name="Coughlan A.Y."/>
            <person name="Deshpande S."/>
            <person name="Douglass A.P."/>
            <person name="Hanson S.J."/>
            <person name="Klenk H.-P."/>
            <person name="Labutti K."/>
            <person name="Lapidus A."/>
            <person name="Lindquist E."/>
            <person name="Lipzen A."/>
            <person name="Meier-Kolthoff J.P."/>
            <person name="Ohm R.A."/>
            <person name="Otillar R.P."/>
            <person name="Pangilinan J."/>
            <person name="Peng Y."/>
            <person name="Rokas A."/>
            <person name="Rosa C.A."/>
            <person name="Scheuner C."/>
            <person name="Sibirny A.A."/>
            <person name="Slot J.C."/>
            <person name="Stielow J.B."/>
            <person name="Sun H."/>
            <person name="Kurtzman C.P."/>
            <person name="Blackwell M."/>
            <person name="Grigoriev I.V."/>
            <person name="Jeffries T.W."/>
        </authorList>
    </citation>
    <scope>NUCLEOTIDE SEQUENCE [LARGE SCALE GENOMIC DNA]</scope>
    <source>
        <strain evidence="9">NRRL Y-12698</strain>
    </source>
</reference>
<evidence type="ECO:0000313" key="8">
    <source>
        <dbReference type="EMBL" id="ODQ77318.1"/>
    </source>
</evidence>
<name>A0A1E3QI88_9ASCO</name>
<evidence type="ECO:0000256" key="4">
    <source>
        <dbReference type="ARBA" id="ARBA00021321"/>
    </source>
</evidence>
<dbReference type="GO" id="GO:0005730">
    <property type="term" value="C:nucleolus"/>
    <property type="evidence" value="ECO:0007669"/>
    <property type="project" value="UniProtKB-SubCell"/>
</dbReference>
<dbReference type="GO" id="GO:0030688">
    <property type="term" value="C:preribosome, small subunit precursor"/>
    <property type="evidence" value="ECO:0007669"/>
    <property type="project" value="InterPro"/>
</dbReference>
<dbReference type="GO" id="GO:0030686">
    <property type="term" value="C:90S preribosome"/>
    <property type="evidence" value="ECO:0007669"/>
    <property type="project" value="InterPro"/>
</dbReference>